<dbReference type="PANTHER" id="PTHR31691:SF1">
    <property type="entry name" value="ROTATIN"/>
    <property type="match status" value="1"/>
</dbReference>
<dbReference type="WBParaSite" id="SMTH1_67920.1">
    <property type="protein sequence ID" value="SMTH1_67920.1"/>
    <property type="gene ID" value="SMTH1_67920"/>
</dbReference>
<evidence type="ECO:0000259" key="1">
    <source>
        <dbReference type="Pfam" id="PF14726"/>
    </source>
</evidence>
<dbReference type="GO" id="GO:0010457">
    <property type="term" value="P:centriole-centriole cohesion"/>
    <property type="evidence" value="ECO:0007669"/>
    <property type="project" value="TreeGrafter"/>
</dbReference>
<name>A0AA85BPG9_9TREM</name>
<dbReference type="GO" id="GO:0032053">
    <property type="term" value="P:ciliary basal body organization"/>
    <property type="evidence" value="ECO:0007669"/>
    <property type="project" value="TreeGrafter"/>
</dbReference>
<dbReference type="GO" id="GO:0005813">
    <property type="term" value="C:centrosome"/>
    <property type="evidence" value="ECO:0007669"/>
    <property type="project" value="InterPro"/>
</dbReference>
<dbReference type="Proteomes" id="UP000050791">
    <property type="component" value="Unassembled WGS sequence"/>
</dbReference>
<dbReference type="InterPro" id="IPR029249">
    <property type="entry name" value="Rotatin_N"/>
</dbReference>
<dbReference type="GO" id="GO:0005814">
    <property type="term" value="C:centriole"/>
    <property type="evidence" value="ECO:0007669"/>
    <property type="project" value="TreeGrafter"/>
</dbReference>
<proteinExistence type="predicted"/>
<organism evidence="2 3">
    <name type="scientific">Schistosoma mattheei</name>
    <dbReference type="NCBI Taxonomy" id="31246"/>
    <lineage>
        <taxon>Eukaryota</taxon>
        <taxon>Metazoa</taxon>
        <taxon>Spiralia</taxon>
        <taxon>Lophotrochozoa</taxon>
        <taxon>Platyhelminthes</taxon>
        <taxon>Trematoda</taxon>
        <taxon>Digenea</taxon>
        <taxon>Strigeidida</taxon>
        <taxon>Schistosomatoidea</taxon>
        <taxon>Schistosomatidae</taxon>
        <taxon>Schistosoma</taxon>
    </lineage>
</organism>
<dbReference type="GO" id="GO:0036064">
    <property type="term" value="C:ciliary basal body"/>
    <property type="evidence" value="ECO:0007669"/>
    <property type="project" value="InterPro"/>
</dbReference>
<dbReference type="AlphaFoldDB" id="A0AA85BPG9"/>
<dbReference type="Pfam" id="PF14726">
    <property type="entry name" value="RTTN_N"/>
    <property type="match status" value="1"/>
</dbReference>
<dbReference type="SUPFAM" id="SSF48371">
    <property type="entry name" value="ARM repeat"/>
    <property type="match status" value="1"/>
</dbReference>
<reference evidence="3" key="1">
    <citation type="submission" date="2023-11" db="UniProtKB">
        <authorList>
            <consortium name="WormBaseParasite"/>
        </authorList>
    </citation>
    <scope>IDENTIFICATION</scope>
</reference>
<dbReference type="PANTHER" id="PTHR31691">
    <property type="entry name" value="ROTATIN"/>
    <property type="match status" value="1"/>
</dbReference>
<feature type="domain" description="Rotatin N-terminal" evidence="1">
    <location>
        <begin position="21"/>
        <end position="113"/>
    </location>
</feature>
<dbReference type="InterPro" id="IPR016024">
    <property type="entry name" value="ARM-type_fold"/>
</dbReference>
<sequence>MCNTDQFNLLIEKLKDNPVEEIRCRTLANIQSKLNRGLLPSDKKCLSKLVKVLLFSLEQSPSFETNRIFTILKKLLLNPETKTLLALAGGCSVLTKMRNSTSNSELKRDIDDICVLITEDPSLIETTRDFKNNTLKGIQESSDLNSTESNFVMPTSPDFLQTRKGSSNLSVTQGNTNNLDLNRFTSSYSFNQVCRNHLLYFPMVVLTKDDVGVLCTTLKSICSKEPNICISGIRFLHGVVLKDFPAELFLQRTDFIENLFRILNEKNLEIVYSATSCLISLCRALITRIYYHLDPNNYVYSSQTGDRMPSSGPSGTHETEQTFFTFINDSTQPKFVDLPLQEQEFDIPTKTYTNSLIQC</sequence>
<accession>A0AA85BPG9</accession>
<protein>
    <recommendedName>
        <fullName evidence="1">Rotatin N-terminal domain-containing protein</fullName>
    </recommendedName>
</protein>
<dbReference type="InterPro" id="IPR030791">
    <property type="entry name" value="Rotatin"/>
</dbReference>
<evidence type="ECO:0000313" key="3">
    <source>
        <dbReference type="WBParaSite" id="SMTH1_67920.1"/>
    </source>
</evidence>
<evidence type="ECO:0000313" key="2">
    <source>
        <dbReference type="Proteomes" id="UP000050791"/>
    </source>
</evidence>
<dbReference type="GO" id="GO:0007099">
    <property type="term" value="P:centriole replication"/>
    <property type="evidence" value="ECO:0007669"/>
    <property type="project" value="TreeGrafter"/>
</dbReference>